<evidence type="ECO:0000313" key="2">
    <source>
        <dbReference type="Proteomes" id="UP000185628"/>
    </source>
</evidence>
<dbReference type="EMBL" id="MQVR01000002">
    <property type="protein sequence ID" value="OKL55125.1"/>
    <property type="molecule type" value="Genomic_DNA"/>
</dbReference>
<dbReference type="Proteomes" id="UP000185628">
    <property type="component" value="Unassembled WGS sequence"/>
</dbReference>
<sequence>MARLAGKEPLARERRHDIIVLPGIYETPTDLRELTRPLRRRGHTIHRVPHLARQLAPMSWLRERVERYLVANDLTSVILLAHSKGGLVGKQVMMGAEGHRIAGMVALATPWQGSRYASLFWPGLGVRSLRPGSAMISAAMSPHESDARIVSIQPSFDPHVPQHAHLPGAHQIDLTRPGHFAILSDRDVIATVANAVDFFGA</sequence>
<dbReference type="InterPro" id="IPR029058">
    <property type="entry name" value="AB_hydrolase_fold"/>
</dbReference>
<name>A0A1Q5Q5M7_9ACTO</name>
<keyword evidence="2" id="KW-1185">Reference proteome</keyword>
<evidence type="ECO:0008006" key="3">
    <source>
        <dbReference type="Google" id="ProtNLM"/>
    </source>
</evidence>
<dbReference type="SUPFAM" id="SSF53474">
    <property type="entry name" value="alpha/beta-Hydrolases"/>
    <property type="match status" value="1"/>
</dbReference>
<dbReference type="Gene3D" id="3.40.50.1820">
    <property type="entry name" value="alpha/beta hydrolase"/>
    <property type="match status" value="1"/>
</dbReference>
<gene>
    <name evidence="1" type="ORF">BSZ39_00845</name>
</gene>
<evidence type="ECO:0000313" key="1">
    <source>
        <dbReference type="EMBL" id="OKL55125.1"/>
    </source>
</evidence>
<comment type="caution">
    <text evidence="1">The sequence shown here is derived from an EMBL/GenBank/DDBJ whole genome shotgun (WGS) entry which is preliminary data.</text>
</comment>
<organism evidence="1 2">
    <name type="scientific">Bowdeniella nasicola</name>
    <dbReference type="NCBI Taxonomy" id="208480"/>
    <lineage>
        <taxon>Bacteria</taxon>
        <taxon>Bacillati</taxon>
        <taxon>Actinomycetota</taxon>
        <taxon>Actinomycetes</taxon>
        <taxon>Actinomycetales</taxon>
        <taxon>Actinomycetaceae</taxon>
        <taxon>Bowdeniella</taxon>
    </lineage>
</organism>
<dbReference type="AlphaFoldDB" id="A0A1Q5Q5M7"/>
<reference evidence="2" key="1">
    <citation type="submission" date="2016-12" db="EMBL/GenBank/DDBJ databases">
        <authorList>
            <person name="Meng X."/>
        </authorList>
    </citation>
    <scope>NUCLEOTIDE SEQUENCE [LARGE SCALE GENOMIC DNA]</scope>
    <source>
        <strain evidence="2">DSM 19116</strain>
    </source>
</reference>
<proteinExistence type="predicted"/>
<accession>A0A1Q5Q5M7</accession>
<protein>
    <recommendedName>
        <fullName evidence="3">Alpha/beta hydrolase</fullName>
    </recommendedName>
</protein>